<dbReference type="EMBL" id="BPLQ01011076">
    <property type="protein sequence ID" value="GIY55314.1"/>
    <property type="molecule type" value="Genomic_DNA"/>
</dbReference>
<dbReference type="Proteomes" id="UP001054837">
    <property type="component" value="Unassembled WGS sequence"/>
</dbReference>
<name>A0AAV4UC05_9ARAC</name>
<reference evidence="1 2" key="1">
    <citation type="submission" date="2021-06" db="EMBL/GenBank/DDBJ databases">
        <title>Caerostris darwini draft genome.</title>
        <authorList>
            <person name="Kono N."/>
            <person name="Arakawa K."/>
        </authorList>
    </citation>
    <scope>NUCLEOTIDE SEQUENCE [LARGE SCALE GENOMIC DNA]</scope>
</reference>
<evidence type="ECO:0000313" key="1">
    <source>
        <dbReference type="EMBL" id="GIY55314.1"/>
    </source>
</evidence>
<accession>A0AAV4UC05</accession>
<evidence type="ECO:0000313" key="2">
    <source>
        <dbReference type="Proteomes" id="UP001054837"/>
    </source>
</evidence>
<comment type="caution">
    <text evidence="1">The sequence shown here is derived from an EMBL/GenBank/DDBJ whole genome shotgun (WGS) entry which is preliminary data.</text>
</comment>
<dbReference type="AlphaFoldDB" id="A0AAV4UC05"/>
<proteinExistence type="predicted"/>
<gene>
    <name evidence="1" type="ORF">CDAR_65691</name>
</gene>
<protein>
    <submittedName>
        <fullName evidence="1">Uncharacterized protein</fullName>
    </submittedName>
</protein>
<keyword evidence="2" id="KW-1185">Reference proteome</keyword>
<organism evidence="1 2">
    <name type="scientific">Caerostris darwini</name>
    <dbReference type="NCBI Taxonomy" id="1538125"/>
    <lineage>
        <taxon>Eukaryota</taxon>
        <taxon>Metazoa</taxon>
        <taxon>Ecdysozoa</taxon>
        <taxon>Arthropoda</taxon>
        <taxon>Chelicerata</taxon>
        <taxon>Arachnida</taxon>
        <taxon>Araneae</taxon>
        <taxon>Araneomorphae</taxon>
        <taxon>Entelegynae</taxon>
        <taxon>Araneoidea</taxon>
        <taxon>Araneidae</taxon>
        <taxon>Caerostris</taxon>
    </lineage>
</organism>
<sequence length="99" mass="11272">MKCSSSKKDKFTLKGGHDSFLNDTHSFPLSLQLHKGFWDTFYKGDKACAVTTQRDFLNPMPTSLTRGRLSSKRAIVLPVVSFQLRYKSKHTLQGYAENE</sequence>